<evidence type="ECO:0000313" key="11">
    <source>
        <dbReference type="EMBL" id="WJW65739.1"/>
    </source>
</evidence>
<dbReference type="InterPro" id="IPR006094">
    <property type="entry name" value="Oxid_FAD_bind_N"/>
</dbReference>
<dbReference type="InterPro" id="IPR036318">
    <property type="entry name" value="FAD-bd_PCMH-like_sf"/>
</dbReference>
<dbReference type="Gene3D" id="3.30.300.330">
    <property type="match status" value="1"/>
</dbReference>
<dbReference type="EMBL" id="CP128399">
    <property type="protein sequence ID" value="WJW65739.1"/>
    <property type="molecule type" value="Genomic_DNA"/>
</dbReference>
<proteinExistence type="inferred from homology"/>
<evidence type="ECO:0000256" key="6">
    <source>
        <dbReference type="PIRSR" id="PIRSR625650-2"/>
    </source>
</evidence>
<evidence type="ECO:0000313" key="10">
    <source>
        <dbReference type="EMBL" id="NWJ46368.1"/>
    </source>
</evidence>
<comment type="cofactor">
    <cofactor evidence="7">
        <name>FAD</name>
        <dbReference type="ChEBI" id="CHEBI:57692"/>
    </cofactor>
</comment>
<dbReference type="InterPro" id="IPR025650">
    <property type="entry name" value="Alkyl-DHAP_Synthase"/>
</dbReference>
<evidence type="ECO:0000259" key="9">
    <source>
        <dbReference type="PROSITE" id="PS51387"/>
    </source>
</evidence>
<protein>
    <submittedName>
        <fullName evidence="10">FAD-binding oxidoreductase</fullName>
    </submittedName>
</protein>
<feature type="active site" description="Proton donor/acceptor" evidence="5">
    <location>
        <position position="448"/>
    </location>
</feature>
<comment type="similarity">
    <text evidence="1">Belongs to the FAD-binding oxidoreductase/transferase type 4 family.</text>
</comment>
<dbReference type="GO" id="GO:0071949">
    <property type="term" value="F:FAD binding"/>
    <property type="evidence" value="ECO:0007669"/>
    <property type="project" value="InterPro"/>
</dbReference>
<organism evidence="10 12">
    <name type="scientific">Candidatus Chlorohelix allophototropha</name>
    <dbReference type="NCBI Taxonomy" id="3003348"/>
    <lineage>
        <taxon>Bacteria</taxon>
        <taxon>Bacillati</taxon>
        <taxon>Chloroflexota</taxon>
        <taxon>Chloroflexia</taxon>
        <taxon>Candidatus Chloroheliales</taxon>
        <taxon>Candidatus Chloroheliaceae</taxon>
        <taxon>Candidatus Chlorohelix</taxon>
    </lineage>
</organism>
<dbReference type="GO" id="GO:0008610">
    <property type="term" value="P:lipid biosynthetic process"/>
    <property type="evidence" value="ECO:0007669"/>
    <property type="project" value="InterPro"/>
</dbReference>
<dbReference type="InterPro" id="IPR004113">
    <property type="entry name" value="FAD-bd_oxidored_4_C"/>
</dbReference>
<feature type="domain" description="FAD-binding PCMH-type" evidence="9">
    <location>
        <begin position="84"/>
        <end position="264"/>
    </location>
</feature>
<gene>
    <name evidence="10" type="ORF">HXX08_10865</name>
    <name evidence="11" type="ORF">OZ401_001517</name>
</gene>
<accession>A0A8T7LWJ2</accession>
<evidence type="ECO:0000313" key="13">
    <source>
        <dbReference type="Proteomes" id="UP001431572"/>
    </source>
</evidence>
<dbReference type="PANTHER" id="PTHR46568:SF1">
    <property type="entry name" value="ALKYLDIHYDROXYACETONEPHOSPHATE SYNTHASE, PEROXISOMAL"/>
    <property type="match status" value="1"/>
</dbReference>
<name>A0A8T7LWJ2_9CHLR</name>
<dbReference type="InterPro" id="IPR016171">
    <property type="entry name" value="Vanillyl_alc_oxidase_C-sub2"/>
</dbReference>
<dbReference type="SUPFAM" id="SSF55103">
    <property type="entry name" value="FAD-linked oxidases, C-terminal domain"/>
    <property type="match status" value="1"/>
</dbReference>
<reference evidence="10 12" key="1">
    <citation type="submission" date="2020-06" db="EMBL/GenBank/DDBJ databases">
        <title>Anoxygenic phototrophic Chloroflexota member uses a Type I reaction center.</title>
        <authorList>
            <person name="Tsuji J.M."/>
            <person name="Shaw N.A."/>
            <person name="Nagashima S."/>
            <person name="Venkiteswaran J."/>
            <person name="Schiff S.L."/>
            <person name="Hanada S."/>
            <person name="Tank M."/>
            <person name="Neufeld J.D."/>
        </authorList>
    </citation>
    <scope>NUCLEOTIDE SEQUENCE [LARGE SCALE GENOMIC DNA]</scope>
    <source>
        <strain evidence="10">L227-S17</strain>
    </source>
</reference>
<evidence type="ECO:0000256" key="7">
    <source>
        <dbReference type="PIRSR" id="PIRSR625650-3"/>
    </source>
</evidence>
<dbReference type="Pfam" id="PF02913">
    <property type="entry name" value="FAD-oxidase_C"/>
    <property type="match status" value="1"/>
</dbReference>
<dbReference type="Gene3D" id="1.10.45.10">
    <property type="entry name" value="Vanillyl-alcohol Oxidase, Chain A, domain 4"/>
    <property type="match status" value="1"/>
</dbReference>
<dbReference type="GO" id="GO:0008609">
    <property type="term" value="F:alkylglycerone-phosphate synthase activity"/>
    <property type="evidence" value="ECO:0007669"/>
    <property type="project" value="InterPro"/>
</dbReference>
<keyword evidence="3 7" id="KW-0274">FAD</keyword>
<dbReference type="InterPro" id="IPR016169">
    <property type="entry name" value="FAD-bd_PCMH_sub2"/>
</dbReference>
<dbReference type="Proteomes" id="UP000521676">
    <property type="component" value="Unassembled WGS sequence"/>
</dbReference>
<dbReference type="Gene3D" id="3.30.465.10">
    <property type="match status" value="1"/>
</dbReference>
<evidence type="ECO:0000256" key="2">
    <source>
        <dbReference type="ARBA" id="ARBA00022630"/>
    </source>
</evidence>
<dbReference type="SUPFAM" id="SSF56176">
    <property type="entry name" value="FAD-binding/transporter-associated domain-like"/>
    <property type="match status" value="1"/>
</dbReference>
<dbReference type="PROSITE" id="PS51387">
    <property type="entry name" value="FAD_PCMH"/>
    <property type="match status" value="1"/>
</dbReference>
<dbReference type="Proteomes" id="UP001431572">
    <property type="component" value="Chromosome 1"/>
</dbReference>
<evidence type="ECO:0000256" key="5">
    <source>
        <dbReference type="PIRSR" id="PIRSR625650-1"/>
    </source>
</evidence>
<dbReference type="Gene3D" id="3.30.70.3450">
    <property type="match status" value="1"/>
</dbReference>
<dbReference type="AlphaFoldDB" id="A0A8T7LWJ2"/>
<dbReference type="Gene3D" id="3.30.43.10">
    <property type="entry name" value="Uridine Diphospho-n-acetylenolpyruvylglucosamine Reductase, domain 2"/>
    <property type="match status" value="1"/>
</dbReference>
<sequence length="530" mass="57956">MRRWNGWGDDSTESHLGKDTLEYLQQRLGSGIVPQDAKLTSVLASIPPSSLPPNPLIKTDELTRLRYSRGQSMSDWIELRGGTGITFTDGVAFPENEAEISDLYEYARHTGASLIPYGGGTSVAGHINPLLGGEPVLTVAMERMSRLLCLDHDSRLATFGAGIAGPDLEAELRAHGYTLGHYPQSFEYSTLGGWIATRSSGQQSLGYGRIERLFAGGNVETPAGSLELPSFPASAAGPDLREIVLGSEGRIGIITKATVRVVPVPPVETFLAVFFKEWERGFEAVRKIVQAGLPLTMLRYSTPVETETTLALAGRRNIIAPIERYLDLRGAGAQKCMLIMGFKGSRALVQIGKREALALAHRNGGVYLGTLFGKQWHKNRFKTPYLRNSLWEAGYAVDTVETATVWEKIPQMVDSIECALKEAAMVEGEKLHVFTHLSHLYPYGSSVYTTYVFRVANTPEKTLERWQRMKKAASLAIVNGGGTISHQHGVGADHLPYLEAEKGKLGLEGIRAIIRQFDPEGLLNPGKLVL</sequence>
<dbReference type="Pfam" id="PF01565">
    <property type="entry name" value="FAD_binding_4"/>
    <property type="match status" value="1"/>
</dbReference>
<feature type="binding site" evidence="7">
    <location>
        <begin position="116"/>
        <end position="122"/>
    </location>
    <ligand>
        <name>FAD</name>
        <dbReference type="ChEBI" id="CHEBI:57692"/>
    </ligand>
</feature>
<reference evidence="11" key="2">
    <citation type="journal article" date="2024" name="Nature">
        <title>Anoxygenic phototroph of the Chloroflexota uses a type I reaction centre.</title>
        <authorList>
            <person name="Tsuji J.M."/>
            <person name="Shaw N.A."/>
            <person name="Nagashima S."/>
            <person name="Venkiteswaran J.J."/>
            <person name="Schiff S.L."/>
            <person name="Watanabe T."/>
            <person name="Fukui M."/>
            <person name="Hanada S."/>
            <person name="Tank M."/>
            <person name="Neufeld J.D."/>
        </authorList>
    </citation>
    <scope>NUCLEOTIDE SEQUENCE</scope>
    <source>
        <strain evidence="11">L227-S17</strain>
    </source>
</reference>
<evidence type="ECO:0000256" key="1">
    <source>
        <dbReference type="ARBA" id="ARBA00008000"/>
    </source>
</evidence>
<evidence type="ECO:0000256" key="3">
    <source>
        <dbReference type="ARBA" id="ARBA00022827"/>
    </source>
</evidence>
<feature type="site" description="Important for enzyme activity" evidence="8">
    <location>
        <position position="299"/>
    </location>
</feature>
<dbReference type="InterPro" id="IPR016166">
    <property type="entry name" value="FAD-bd_PCMH"/>
</dbReference>
<dbReference type="GO" id="GO:0016491">
    <property type="term" value="F:oxidoreductase activity"/>
    <property type="evidence" value="ECO:0007669"/>
    <property type="project" value="UniProtKB-KW"/>
</dbReference>
<dbReference type="RefSeq" id="WP_341467624.1">
    <property type="nucleotide sequence ID" value="NZ_CP128399.1"/>
</dbReference>
<feature type="binding site" evidence="6">
    <location>
        <position position="387"/>
    </location>
    <ligand>
        <name>substrate</name>
    </ligand>
</feature>
<evidence type="ECO:0000313" key="12">
    <source>
        <dbReference type="Proteomes" id="UP000521676"/>
    </source>
</evidence>
<evidence type="ECO:0000256" key="8">
    <source>
        <dbReference type="PIRSR" id="PIRSR625650-4"/>
    </source>
</evidence>
<dbReference type="InterPro" id="IPR016167">
    <property type="entry name" value="FAD-bd_PCMH_sub1"/>
</dbReference>
<keyword evidence="13" id="KW-1185">Reference proteome</keyword>
<keyword evidence="4" id="KW-0560">Oxidoreductase</keyword>
<dbReference type="EMBL" id="JACATZ010000001">
    <property type="protein sequence ID" value="NWJ46368.1"/>
    <property type="molecule type" value="Genomic_DNA"/>
</dbReference>
<feature type="binding site" evidence="7">
    <location>
        <begin position="248"/>
        <end position="254"/>
    </location>
    <ligand>
        <name>FAD</name>
        <dbReference type="ChEBI" id="CHEBI:57692"/>
    </ligand>
</feature>
<feature type="binding site" evidence="7">
    <location>
        <begin position="197"/>
        <end position="200"/>
    </location>
    <ligand>
        <name>FAD</name>
        <dbReference type="ChEBI" id="CHEBI:57692"/>
    </ligand>
</feature>
<dbReference type="PANTHER" id="PTHR46568">
    <property type="entry name" value="ALKYLDIHYDROXYACETONEPHOSPHATE SYNTHASE, PEROXISOMAL"/>
    <property type="match status" value="1"/>
</dbReference>
<keyword evidence="2" id="KW-0285">Flavoprotein</keyword>
<evidence type="ECO:0000256" key="4">
    <source>
        <dbReference type="ARBA" id="ARBA00023002"/>
    </source>
</evidence>
<dbReference type="InterPro" id="IPR016164">
    <property type="entry name" value="FAD-linked_Oxase-like_C"/>
</dbReference>